<organism evidence="1 2">
    <name type="scientific">Thalassotalea marina</name>
    <dbReference type="NCBI Taxonomy" id="1673741"/>
    <lineage>
        <taxon>Bacteria</taxon>
        <taxon>Pseudomonadati</taxon>
        <taxon>Pseudomonadota</taxon>
        <taxon>Gammaproteobacteria</taxon>
        <taxon>Alteromonadales</taxon>
        <taxon>Colwelliaceae</taxon>
        <taxon>Thalassotalea</taxon>
    </lineage>
</organism>
<dbReference type="RefSeq" id="WP_189772146.1">
    <property type="nucleotide sequence ID" value="NZ_BNCK01000007.1"/>
</dbReference>
<evidence type="ECO:0008006" key="3">
    <source>
        <dbReference type="Google" id="ProtNLM"/>
    </source>
</evidence>
<reference evidence="1" key="1">
    <citation type="journal article" date="2014" name="Int. J. Syst. Evol. Microbiol.">
        <title>Complete genome sequence of Corynebacterium casei LMG S-19264T (=DSM 44701T), isolated from a smear-ripened cheese.</title>
        <authorList>
            <consortium name="US DOE Joint Genome Institute (JGI-PGF)"/>
            <person name="Walter F."/>
            <person name="Albersmeier A."/>
            <person name="Kalinowski J."/>
            <person name="Ruckert C."/>
        </authorList>
    </citation>
    <scope>NUCLEOTIDE SEQUENCE</scope>
    <source>
        <strain evidence="1">KCTC 42731</strain>
    </source>
</reference>
<name>A0A919BL64_9GAMM</name>
<comment type="caution">
    <text evidence="1">The sequence shown here is derived from an EMBL/GenBank/DDBJ whole genome shotgun (WGS) entry which is preliminary data.</text>
</comment>
<dbReference type="SUPFAM" id="SSF51126">
    <property type="entry name" value="Pectin lyase-like"/>
    <property type="match status" value="1"/>
</dbReference>
<dbReference type="AlphaFoldDB" id="A0A919BL64"/>
<dbReference type="InterPro" id="IPR039513">
    <property type="entry name" value="PL-6"/>
</dbReference>
<sequence length="468" mass="51920">MKAKLFIYFILCLVLLTCSGALFFQYYFQKPFSEAVNIKPYKKWQSELLETKLLNPNVPSAQFWFDKPVGPKAPIQWSPTHNNTLYVNSEKEVIAALNKAKAGETIHVLPGTYRFTGHSLNTKNSGTPSQPIVIMASHIGDVTFEFDLKEGLLIAHPHWRIGNIQFRGVCEQDYKCEHALHVVGQGSNTHIENNVFLDFNSPIKVNQANGDYPDKGLIKHNAFIYSRARKTASPVTAIDIVAANDWLVRQNFISDFTKAKGDHVSYAMFFKGNGQGNVAERNVVFCEWLFSGGQRVGISIGGGGTGNKFCRDGSCAVEQSDSTIRNNLIAHCPNDVGIYVNKGKNSIINNNVLYKTRGMDIAFEQSSTTLLFNVYDGRVFAKNGAIVVEHNNVGSVVSAMLLNSEVENRYINPASGNFIALDDNVLPVPKGFEFELGLDICGTQRNERVSLYGMTSTLVPSCKLDFTY</sequence>
<dbReference type="InterPro" id="IPR011050">
    <property type="entry name" value="Pectin_lyase_fold/virulence"/>
</dbReference>
<dbReference type="Proteomes" id="UP000623842">
    <property type="component" value="Unassembled WGS sequence"/>
</dbReference>
<reference evidence="1" key="2">
    <citation type="submission" date="2020-09" db="EMBL/GenBank/DDBJ databases">
        <authorList>
            <person name="Sun Q."/>
            <person name="Kim S."/>
        </authorList>
    </citation>
    <scope>NUCLEOTIDE SEQUENCE</scope>
    <source>
        <strain evidence="1">KCTC 42731</strain>
    </source>
</reference>
<proteinExistence type="predicted"/>
<evidence type="ECO:0000313" key="1">
    <source>
        <dbReference type="EMBL" id="GHF99297.1"/>
    </source>
</evidence>
<protein>
    <recommendedName>
        <fullName evidence="3">Right-handed parallel beta-helix repeat-containing protein</fullName>
    </recommendedName>
</protein>
<keyword evidence="2" id="KW-1185">Reference proteome</keyword>
<dbReference type="Gene3D" id="2.160.20.10">
    <property type="entry name" value="Single-stranded right-handed beta-helix, Pectin lyase-like"/>
    <property type="match status" value="1"/>
</dbReference>
<evidence type="ECO:0000313" key="2">
    <source>
        <dbReference type="Proteomes" id="UP000623842"/>
    </source>
</evidence>
<accession>A0A919BL64</accession>
<gene>
    <name evidence="1" type="ORF">GCM10017161_29630</name>
</gene>
<dbReference type="InterPro" id="IPR012334">
    <property type="entry name" value="Pectin_lyas_fold"/>
</dbReference>
<dbReference type="EMBL" id="BNCK01000007">
    <property type="protein sequence ID" value="GHF99297.1"/>
    <property type="molecule type" value="Genomic_DNA"/>
</dbReference>
<dbReference type="Pfam" id="PF14592">
    <property type="entry name" value="Chondroitinas_B"/>
    <property type="match status" value="1"/>
</dbReference>